<gene>
    <name evidence="8" type="ORF">D6C94_10355</name>
</gene>
<evidence type="ECO:0000256" key="3">
    <source>
        <dbReference type="ARBA" id="ARBA00022692"/>
    </source>
</evidence>
<evidence type="ECO:0000256" key="6">
    <source>
        <dbReference type="SAM" id="Phobius"/>
    </source>
</evidence>
<evidence type="ECO:0000259" key="7">
    <source>
        <dbReference type="PROSITE" id="PS50850"/>
    </source>
</evidence>
<accession>A0A4S9UJ71</accession>
<feature type="transmembrane region" description="Helical" evidence="6">
    <location>
        <begin position="120"/>
        <end position="138"/>
    </location>
</feature>
<dbReference type="Pfam" id="PF00083">
    <property type="entry name" value="Sugar_tr"/>
    <property type="match status" value="1"/>
</dbReference>
<dbReference type="PANTHER" id="PTHR48022:SF77">
    <property type="entry name" value="MAJOR FACILITATOR SUPERFAMILY (MFS) PROFILE DOMAIN-CONTAINING PROTEIN"/>
    <property type="match status" value="1"/>
</dbReference>
<protein>
    <recommendedName>
        <fullName evidence="7">Major facilitator superfamily (MFS) profile domain-containing protein</fullName>
    </recommendedName>
</protein>
<feature type="transmembrane region" description="Helical" evidence="6">
    <location>
        <begin position="65"/>
        <end position="85"/>
    </location>
</feature>
<feature type="transmembrane region" description="Helical" evidence="6">
    <location>
        <begin position="92"/>
        <end position="114"/>
    </location>
</feature>
<dbReference type="EMBL" id="QZBJ01000132">
    <property type="protein sequence ID" value="THY68229.1"/>
    <property type="molecule type" value="Genomic_DNA"/>
</dbReference>
<sequence>MAVSRHSYRTVIGYCLIPALAATTFGFDLGETSGFLAMREWLKDFGYYDQKLETYSMKTGDITCYNGVELGFIFIASLLAGYIGSALGRKKGLAICAVSSITGTAIQLIPHFWAMLLGRAIMGMAIGFSGVFAVSYWSEVAPVELRGLIVILYQLFINASQFLGACINEATYDFTSRWAYRAPLLVSWIFPLLLLMLVWIIPESPRTSPVALRCAAQTNIK</sequence>
<evidence type="ECO:0000256" key="2">
    <source>
        <dbReference type="ARBA" id="ARBA00010992"/>
    </source>
</evidence>
<keyword evidence="4 6" id="KW-1133">Transmembrane helix</keyword>
<reference evidence="8 9" key="1">
    <citation type="submission" date="2018-10" db="EMBL/GenBank/DDBJ databases">
        <title>Fifty Aureobasidium pullulans genomes reveal a recombining polyextremotolerant generalist.</title>
        <authorList>
            <person name="Gostincar C."/>
            <person name="Turk M."/>
            <person name="Zajc J."/>
            <person name="Gunde-Cimerman N."/>
        </authorList>
    </citation>
    <scope>NUCLEOTIDE SEQUENCE [LARGE SCALE GENOMIC DNA]</scope>
    <source>
        <strain evidence="8 9">EXF-4256</strain>
    </source>
</reference>
<dbReference type="Gene3D" id="1.20.1250.20">
    <property type="entry name" value="MFS general substrate transporter like domains"/>
    <property type="match status" value="1"/>
</dbReference>
<evidence type="ECO:0000256" key="5">
    <source>
        <dbReference type="ARBA" id="ARBA00023136"/>
    </source>
</evidence>
<proteinExistence type="inferred from homology"/>
<name>A0A4S9UJ71_AURPU</name>
<dbReference type="InterPro" id="IPR005829">
    <property type="entry name" value="Sugar_transporter_CS"/>
</dbReference>
<dbReference type="Proteomes" id="UP000305064">
    <property type="component" value="Unassembled WGS sequence"/>
</dbReference>
<dbReference type="InterPro" id="IPR036259">
    <property type="entry name" value="MFS_trans_sf"/>
</dbReference>
<keyword evidence="5 6" id="KW-0472">Membrane</keyword>
<evidence type="ECO:0000256" key="4">
    <source>
        <dbReference type="ARBA" id="ARBA00022989"/>
    </source>
</evidence>
<dbReference type="GO" id="GO:0005351">
    <property type="term" value="F:carbohydrate:proton symporter activity"/>
    <property type="evidence" value="ECO:0007669"/>
    <property type="project" value="TreeGrafter"/>
</dbReference>
<feature type="domain" description="Major facilitator superfamily (MFS) profile" evidence="7">
    <location>
        <begin position="14"/>
        <end position="221"/>
    </location>
</feature>
<dbReference type="InterPro" id="IPR050360">
    <property type="entry name" value="MFS_Sugar_Transporters"/>
</dbReference>
<dbReference type="PROSITE" id="PS00217">
    <property type="entry name" value="SUGAR_TRANSPORT_2"/>
    <property type="match status" value="1"/>
</dbReference>
<feature type="transmembrane region" description="Helical" evidence="6">
    <location>
        <begin position="178"/>
        <end position="201"/>
    </location>
</feature>
<evidence type="ECO:0000313" key="9">
    <source>
        <dbReference type="Proteomes" id="UP000305064"/>
    </source>
</evidence>
<comment type="subcellular location">
    <subcellularLocation>
        <location evidence="1">Membrane</location>
        <topology evidence="1">Multi-pass membrane protein</topology>
    </subcellularLocation>
</comment>
<organism evidence="8 9">
    <name type="scientific">Aureobasidium pullulans</name>
    <name type="common">Black yeast</name>
    <name type="synonym">Pullularia pullulans</name>
    <dbReference type="NCBI Taxonomy" id="5580"/>
    <lineage>
        <taxon>Eukaryota</taxon>
        <taxon>Fungi</taxon>
        <taxon>Dikarya</taxon>
        <taxon>Ascomycota</taxon>
        <taxon>Pezizomycotina</taxon>
        <taxon>Dothideomycetes</taxon>
        <taxon>Dothideomycetidae</taxon>
        <taxon>Dothideales</taxon>
        <taxon>Saccotheciaceae</taxon>
        <taxon>Aureobasidium</taxon>
    </lineage>
</organism>
<evidence type="ECO:0000256" key="1">
    <source>
        <dbReference type="ARBA" id="ARBA00004141"/>
    </source>
</evidence>
<evidence type="ECO:0000313" key="8">
    <source>
        <dbReference type="EMBL" id="THY68229.1"/>
    </source>
</evidence>
<dbReference type="PROSITE" id="PS50850">
    <property type="entry name" value="MFS"/>
    <property type="match status" value="1"/>
</dbReference>
<dbReference type="AlphaFoldDB" id="A0A4S9UJ71"/>
<dbReference type="GO" id="GO:0016020">
    <property type="term" value="C:membrane"/>
    <property type="evidence" value="ECO:0007669"/>
    <property type="project" value="UniProtKB-SubCell"/>
</dbReference>
<keyword evidence="3 6" id="KW-0812">Transmembrane</keyword>
<comment type="caution">
    <text evidence="8">The sequence shown here is derived from an EMBL/GenBank/DDBJ whole genome shotgun (WGS) entry which is preliminary data.</text>
</comment>
<dbReference type="PANTHER" id="PTHR48022">
    <property type="entry name" value="PLASTIDIC GLUCOSE TRANSPORTER 4"/>
    <property type="match status" value="1"/>
</dbReference>
<comment type="similarity">
    <text evidence="2">Belongs to the major facilitator superfamily. Sugar transporter (TC 2.A.1.1) family.</text>
</comment>
<dbReference type="SUPFAM" id="SSF103473">
    <property type="entry name" value="MFS general substrate transporter"/>
    <property type="match status" value="1"/>
</dbReference>
<dbReference type="InterPro" id="IPR005828">
    <property type="entry name" value="MFS_sugar_transport-like"/>
</dbReference>
<feature type="transmembrane region" description="Helical" evidence="6">
    <location>
        <begin position="150"/>
        <end position="172"/>
    </location>
</feature>
<dbReference type="InterPro" id="IPR020846">
    <property type="entry name" value="MFS_dom"/>
</dbReference>